<accession>A0ABP4MHE3</accession>
<proteinExistence type="predicted"/>
<organism evidence="1 2">
    <name type="scientific">Brevibacterium picturae</name>
    <dbReference type="NCBI Taxonomy" id="260553"/>
    <lineage>
        <taxon>Bacteria</taxon>
        <taxon>Bacillati</taxon>
        <taxon>Actinomycetota</taxon>
        <taxon>Actinomycetes</taxon>
        <taxon>Micrococcales</taxon>
        <taxon>Brevibacteriaceae</taxon>
        <taxon>Brevibacterium</taxon>
    </lineage>
</organism>
<gene>
    <name evidence="1" type="ORF">GCM10009691_18640</name>
</gene>
<name>A0ABP4MHE3_9MICO</name>
<comment type="caution">
    <text evidence="1">The sequence shown here is derived from an EMBL/GenBank/DDBJ whole genome shotgun (WGS) entry which is preliminary data.</text>
</comment>
<dbReference type="Proteomes" id="UP001501791">
    <property type="component" value="Unassembled WGS sequence"/>
</dbReference>
<evidence type="ECO:0000313" key="2">
    <source>
        <dbReference type="Proteomes" id="UP001501791"/>
    </source>
</evidence>
<dbReference type="EMBL" id="BAAALY010000006">
    <property type="protein sequence ID" value="GAA1544468.1"/>
    <property type="molecule type" value="Genomic_DNA"/>
</dbReference>
<evidence type="ECO:0000313" key="1">
    <source>
        <dbReference type="EMBL" id="GAA1544468.1"/>
    </source>
</evidence>
<reference evidence="2" key="1">
    <citation type="journal article" date="2019" name="Int. J. Syst. Evol. Microbiol.">
        <title>The Global Catalogue of Microorganisms (GCM) 10K type strain sequencing project: providing services to taxonomists for standard genome sequencing and annotation.</title>
        <authorList>
            <consortium name="The Broad Institute Genomics Platform"/>
            <consortium name="The Broad Institute Genome Sequencing Center for Infectious Disease"/>
            <person name="Wu L."/>
            <person name="Ma J."/>
        </authorList>
    </citation>
    <scope>NUCLEOTIDE SEQUENCE [LARGE SCALE GENOMIC DNA]</scope>
    <source>
        <strain evidence="2">JCM 13319</strain>
    </source>
</reference>
<keyword evidence="2" id="KW-1185">Reference proteome</keyword>
<protein>
    <submittedName>
        <fullName evidence="1">Uncharacterized protein</fullName>
    </submittedName>
</protein>
<sequence>MCDLNMSTDDMDQVEEFATADYACFGSDLAIRLKGQERVDARRQRWVIERAGGQLGVDAYELWARGYTPLWPAHEQIRSPEVAIVDEGRYLIENKSDYLSDHAVIENITRALAGEV</sequence>